<protein>
    <submittedName>
        <fullName evidence="1">Uncharacterized protein</fullName>
    </submittedName>
</protein>
<evidence type="ECO:0000313" key="2">
    <source>
        <dbReference type="Proteomes" id="UP000663722"/>
    </source>
</evidence>
<accession>A0A975BPX1</accession>
<organism evidence="1 2">
    <name type="scientific">Desulfonema magnum</name>
    <dbReference type="NCBI Taxonomy" id="45655"/>
    <lineage>
        <taxon>Bacteria</taxon>
        <taxon>Pseudomonadati</taxon>
        <taxon>Thermodesulfobacteriota</taxon>
        <taxon>Desulfobacteria</taxon>
        <taxon>Desulfobacterales</taxon>
        <taxon>Desulfococcaceae</taxon>
        <taxon>Desulfonema</taxon>
    </lineage>
</organism>
<proteinExistence type="predicted"/>
<dbReference type="EMBL" id="CP061800">
    <property type="protein sequence ID" value="QTA89466.1"/>
    <property type="molecule type" value="Genomic_DNA"/>
</dbReference>
<dbReference type="AlphaFoldDB" id="A0A975BPX1"/>
<name>A0A975BPX1_9BACT</name>
<evidence type="ECO:0000313" key="1">
    <source>
        <dbReference type="EMBL" id="QTA89466.1"/>
    </source>
</evidence>
<dbReference type="Proteomes" id="UP000663722">
    <property type="component" value="Chromosome"/>
</dbReference>
<dbReference type="KEGG" id="dmm:dnm_055220"/>
<reference evidence="1" key="1">
    <citation type="journal article" date="2021" name="Microb. Physiol.">
        <title>Proteogenomic Insights into the Physiology of Marine, Sulfate-Reducing, Filamentous Desulfonema limicola and Desulfonema magnum.</title>
        <authorList>
            <person name="Schnaars V."/>
            <person name="Wohlbrand L."/>
            <person name="Scheve S."/>
            <person name="Hinrichs C."/>
            <person name="Reinhardt R."/>
            <person name="Rabus R."/>
        </authorList>
    </citation>
    <scope>NUCLEOTIDE SEQUENCE</scope>
    <source>
        <strain evidence="1">4be13</strain>
    </source>
</reference>
<sequence>MPPPQGVTGLPKIRYNQENNCPENVRIGFQTGILFFRDFLKGMRFDIRLDNI</sequence>
<keyword evidence="2" id="KW-1185">Reference proteome</keyword>
<gene>
    <name evidence="1" type="ORF">dnm_055220</name>
</gene>